<dbReference type="EMBL" id="BTSY01000001">
    <property type="protein sequence ID" value="GMT08753.1"/>
    <property type="molecule type" value="Genomic_DNA"/>
</dbReference>
<dbReference type="InterPro" id="IPR015943">
    <property type="entry name" value="WD40/YVTN_repeat-like_dom_sf"/>
</dbReference>
<reference evidence="4" key="1">
    <citation type="submission" date="2023-10" db="EMBL/GenBank/DDBJ databases">
        <title>Genome assembly of Pristionchus species.</title>
        <authorList>
            <person name="Yoshida K."/>
            <person name="Sommer R.J."/>
        </authorList>
    </citation>
    <scope>NUCLEOTIDE SEQUENCE</scope>
    <source>
        <strain evidence="4">RS5133</strain>
    </source>
</reference>
<sequence length="340" mass="38011">SSQMYAPPSLHSANEFRLPFPTHVGISKVQFCQDKSSNLLAVSAWDGTVRVYEVKDHMDSHETGIYYHGKPALCCTFADRRTVASGGADFMVKMFDVEGRKDWVVGQHAAPVRCIEYSERMNCLVTGSWDSSVRLWDPRAQGAVQTSSVSDKVYAMDTKGDKLIVATRSRAIHIYDVRSLREPEQTRESPLKYQSRALSIFPKGDAFVVSSIEGRVAVEYVDPNENTRKYAFKCHRTKDSGDGSELIFPVNAIAFHPQFNTFASGGSDAVVNLWDPFNRKRLVQLHKFDTSIMSLAFSATGDQLAIASSYGYEQESDPVPMPDNTITIRRIADNECRPKT</sequence>
<dbReference type="PROSITE" id="PS50294">
    <property type="entry name" value="WD_REPEATS_REGION"/>
    <property type="match status" value="1"/>
</dbReference>
<evidence type="ECO:0000256" key="3">
    <source>
        <dbReference type="PROSITE-ProRule" id="PRU00221"/>
    </source>
</evidence>
<feature type="repeat" description="WD" evidence="3">
    <location>
        <begin position="250"/>
        <end position="275"/>
    </location>
</feature>
<dbReference type="SUPFAM" id="SSF50978">
    <property type="entry name" value="WD40 repeat-like"/>
    <property type="match status" value="1"/>
</dbReference>
<dbReference type="Pfam" id="PF00400">
    <property type="entry name" value="WD40"/>
    <property type="match status" value="3"/>
</dbReference>
<keyword evidence="1 3" id="KW-0853">WD repeat</keyword>
<dbReference type="SMART" id="SM00320">
    <property type="entry name" value="WD40"/>
    <property type="match status" value="4"/>
</dbReference>
<evidence type="ECO:0000313" key="4">
    <source>
        <dbReference type="EMBL" id="GMT08753.1"/>
    </source>
</evidence>
<gene>
    <name evidence="4" type="ORF">PFISCL1PPCAC_50</name>
</gene>
<name>A0AAV5URE8_9BILA</name>
<dbReference type="Proteomes" id="UP001432322">
    <property type="component" value="Unassembled WGS sequence"/>
</dbReference>
<dbReference type="FunFam" id="2.130.10.10:FF:001580">
    <property type="entry name" value="Mitotic checkpoint protein bub-3"/>
    <property type="match status" value="1"/>
</dbReference>
<accession>A0AAV5URE8</accession>
<dbReference type="InterPro" id="IPR001680">
    <property type="entry name" value="WD40_rpt"/>
</dbReference>
<evidence type="ECO:0000256" key="1">
    <source>
        <dbReference type="ARBA" id="ARBA00022574"/>
    </source>
</evidence>
<proteinExistence type="predicted"/>
<feature type="repeat" description="WD" evidence="3">
    <location>
        <begin position="105"/>
        <end position="146"/>
    </location>
</feature>
<comment type="caution">
    <text evidence="4">The sequence shown here is derived from an EMBL/GenBank/DDBJ whole genome shotgun (WGS) entry which is preliminary data.</text>
</comment>
<dbReference type="Gene3D" id="2.130.10.10">
    <property type="entry name" value="YVTN repeat-like/Quinoprotein amine dehydrogenase"/>
    <property type="match status" value="1"/>
</dbReference>
<organism evidence="4 5">
    <name type="scientific">Pristionchus fissidentatus</name>
    <dbReference type="NCBI Taxonomy" id="1538716"/>
    <lineage>
        <taxon>Eukaryota</taxon>
        <taxon>Metazoa</taxon>
        <taxon>Ecdysozoa</taxon>
        <taxon>Nematoda</taxon>
        <taxon>Chromadorea</taxon>
        <taxon>Rhabditida</taxon>
        <taxon>Rhabditina</taxon>
        <taxon>Diplogasteromorpha</taxon>
        <taxon>Diplogasteroidea</taxon>
        <taxon>Neodiplogasteridae</taxon>
        <taxon>Pristionchus</taxon>
    </lineage>
</organism>
<protein>
    <submittedName>
        <fullName evidence="4">Uncharacterized protein</fullName>
    </submittedName>
</protein>
<dbReference type="AlphaFoldDB" id="A0AAV5URE8"/>
<dbReference type="InterPro" id="IPR020472">
    <property type="entry name" value="WD40_PAC1"/>
</dbReference>
<evidence type="ECO:0000313" key="5">
    <source>
        <dbReference type="Proteomes" id="UP001432322"/>
    </source>
</evidence>
<keyword evidence="5" id="KW-1185">Reference proteome</keyword>
<feature type="non-terminal residue" evidence="4">
    <location>
        <position position="1"/>
    </location>
</feature>
<keyword evidence="2" id="KW-0677">Repeat</keyword>
<dbReference type="InterPro" id="IPR036322">
    <property type="entry name" value="WD40_repeat_dom_sf"/>
</dbReference>
<dbReference type="PRINTS" id="PR00320">
    <property type="entry name" value="GPROTEINBRPT"/>
</dbReference>
<dbReference type="PANTHER" id="PTHR10971">
    <property type="entry name" value="MRNA EXPORT FACTOR AND BUB3"/>
    <property type="match status" value="1"/>
</dbReference>
<evidence type="ECO:0000256" key="2">
    <source>
        <dbReference type="ARBA" id="ARBA00022737"/>
    </source>
</evidence>
<dbReference type="PROSITE" id="PS50082">
    <property type="entry name" value="WD_REPEATS_2"/>
    <property type="match status" value="2"/>
</dbReference>